<dbReference type="AlphaFoldDB" id="A0AAD7HUF9"/>
<proteinExistence type="predicted"/>
<gene>
    <name evidence="1" type="ORF">DFH07DRAFT_851728</name>
</gene>
<comment type="caution">
    <text evidence="1">The sequence shown here is derived from an EMBL/GenBank/DDBJ whole genome shotgun (WGS) entry which is preliminary data.</text>
</comment>
<reference evidence="1" key="1">
    <citation type="submission" date="2023-03" db="EMBL/GenBank/DDBJ databases">
        <title>Massive genome expansion in bonnet fungi (Mycena s.s.) driven by repeated elements and novel gene families across ecological guilds.</title>
        <authorList>
            <consortium name="Lawrence Berkeley National Laboratory"/>
            <person name="Harder C.B."/>
            <person name="Miyauchi S."/>
            <person name="Viragh M."/>
            <person name="Kuo A."/>
            <person name="Thoen E."/>
            <person name="Andreopoulos B."/>
            <person name="Lu D."/>
            <person name="Skrede I."/>
            <person name="Drula E."/>
            <person name="Henrissat B."/>
            <person name="Morin E."/>
            <person name="Kohler A."/>
            <person name="Barry K."/>
            <person name="LaButti K."/>
            <person name="Morin E."/>
            <person name="Salamov A."/>
            <person name="Lipzen A."/>
            <person name="Mereny Z."/>
            <person name="Hegedus B."/>
            <person name="Baldrian P."/>
            <person name="Stursova M."/>
            <person name="Weitz H."/>
            <person name="Taylor A."/>
            <person name="Grigoriev I.V."/>
            <person name="Nagy L.G."/>
            <person name="Martin F."/>
            <person name="Kauserud H."/>
        </authorList>
    </citation>
    <scope>NUCLEOTIDE SEQUENCE</scope>
    <source>
        <strain evidence="1">CBHHK188m</strain>
    </source>
</reference>
<keyword evidence="2" id="KW-1185">Reference proteome</keyword>
<dbReference type="EMBL" id="JARJLG010000211">
    <property type="protein sequence ID" value="KAJ7727535.1"/>
    <property type="molecule type" value="Genomic_DNA"/>
</dbReference>
<evidence type="ECO:0000313" key="1">
    <source>
        <dbReference type="EMBL" id="KAJ7727535.1"/>
    </source>
</evidence>
<organism evidence="1 2">
    <name type="scientific">Mycena maculata</name>
    <dbReference type="NCBI Taxonomy" id="230809"/>
    <lineage>
        <taxon>Eukaryota</taxon>
        <taxon>Fungi</taxon>
        <taxon>Dikarya</taxon>
        <taxon>Basidiomycota</taxon>
        <taxon>Agaricomycotina</taxon>
        <taxon>Agaricomycetes</taxon>
        <taxon>Agaricomycetidae</taxon>
        <taxon>Agaricales</taxon>
        <taxon>Marasmiineae</taxon>
        <taxon>Mycenaceae</taxon>
        <taxon>Mycena</taxon>
    </lineage>
</organism>
<protein>
    <submittedName>
        <fullName evidence="1">Uncharacterized protein</fullName>
    </submittedName>
</protein>
<evidence type="ECO:0000313" key="2">
    <source>
        <dbReference type="Proteomes" id="UP001215280"/>
    </source>
</evidence>
<name>A0AAD7HUF9_9AGAR</name>
<accession>A0AAD7HUF9</accession>
<sequence>MGEDVQTANCDTTAQTCTVTVTALGFALVFLTDDSATQNAGAPSTTFGTTVWSQTHNTGRQPCSSILLASAMHVVVF</sequence>
<dbReference type="Proteomes" id="UP001215280">
    <property type="component" value="Unassembled WGS sequence"/>
</dbReference>